<protein>
    <submittedName>
        <fullName evidence="1">LysR substrate-binding domain-containing protein</fullName>
    </submittedName>
</protein>
<dbReference type="EMBL" id="JBFRCH010000018">
    <property type="protein sequence ID" value="MEX3935233.1"/>
    <property type="molecule type" value="Genomic_DNA"/>
</dbReference>
<keyword evidence="2" id="KW-1185">Reference proteome</keyword>
<dbReference type="Proteomes" id="UP001558850">
    <property type="component" value="Unassembled WGS sequence"/>
</dbReference>
<gene>
    <name evidence="1" type="ORF">AB4Y32_26145</name>
</gene>
<reference evidence="1" key="1">
    <citation type="submission" date="2024-07" db="EMBL/GenBank/DDBJ databases">
        <title>A survey of Mimosa microsymbionts across Brazilian biomes reveals a high diversity of Paraburkholderia nodulating endemic species, but also that Cupriavidus is common as a symbiont of widespread species.</title>
        <authorList>
            <person name="Rouws L."/>
            <person name="Barauna A."/>
            <person name="Beukes C."/>
            <person name="Rouws J.R.C."/>
            <person name="De Faria S.M."/>
            <person name="Gross E."/>
            <person name="Bueno Dos Reis Junior F."/>
            <person name="Simon M.F."/>
            <person name="Maluk M."/>
            <person name="Odee D.W."/>
            <person name="Kenicer G."/>
            <person name="Young J.P.W."/>
            <person name="Reis V.M."/>
            <person name="Zilli J."/>
            <person name="James E.K."/>
        </authorList>
    </citation>
    <scope>NUCLEOTIDE SEQUENCE</scope>
    <source>
        <strain evidence="1">EG181B</strain>
    </source>
</reference>
<comment type="caution">
    <text evidence="1">The sequence shown here is derived from an EMBL/GenBank/DDBJ whole genome shotgun (WGS) entry which is preliminary data.</text>
</comment>
<proteinExistence type="predicted"/>
<name>A0ACC6U6E2_9BURK</name>
<sequence length="84" mass="9360">MAENAPAYDDANSLIEAAVQGKGIALVRRALTETELADGRLVRLWKTSIIDVYAYYVVWREGNAKRAEIDALRAWLQREAASPP</sequence>
<evidence type="ECO:0000313" key="1">
    <source>
        <dbReference type="EMBL" id="MEX3935233.1"/>
    </source>
</evidence>
<evidence type="ECO:0000313" key="2">
    <source>
        <dbReference type="Proteomes" id="UP001558850"/>
    </source>
</evidence>
<accession>A0ACC6U6E2</accession>
<organism evidence="1 2">
    <name type="scientific">Paraburkholderia phymatum</name>
    <dbReference type="NCBI Taxonomy" id="148447"/>
    <lineage>
        <taxon>Bacteria</taxon>
        <taxon>Pseudomonadati</taxon>
        <taxon>Pseudomonadota</taxon>
        <taxon>Betaproteobacteria</taxon>
        <taxon>Burkholderiales</taxon>
        <taxon>Burkholderiaceae</taxon>
        <taxon>Paraburkholderia</taxon>
    </lineage>
</organism>